<comment type="caution">
    <text evidence="2">The sequence shown here is derived from an EMBL/GenBank/DDBJ whole genome shotgun (WGS) entry which is preliminary data.</text>
</comment>
<feature type="region of interest" description="Disordered" evidence="1">
    <location>
        <begin position="1"/>
        <end position="49"/>
    </location>
</feature>
<dbReference type="EMBL" id="CM026431">
    <property type="protein sequence ID" value="KAG0560193.1"/>
    <property type="molecule type" value="Genomic_DNA"/>
</dbReference>
<gene>
    <name evidence="2" type="ORF">KC19_10G161100</name>
</gene>
<dbReference type="AlphaFoldDB" id="A0A8T0GMK5"/>
<reference evidence="2" key="1">
    <citation type="submission" date="2020-06" db="EMBL/GenBank/DDBJ databases">
        <title>WGS assembly of Ceratodon purpureus strain R40.</title>
        <authorList>
            <person name="Carey S.B."/>
            <person name="Jenkins J."/>
            <person name="Shu S."/>
            <person name="Lovell J.T."/>
            <person name="Sreedasyam A."/>
            <person name="Maumus F."/>
            <person name="Tiley G.P."/>
            <person name="Fernandez-Pozo N."/>
            <person name="Barry K."/>
            <person name="Chen C."/>
            <person name="Wang M."/>
            <person name="Lipzen A."/>
            <person name="Daum C."/>
            <person name="Saski C.A."/>
            <person name="Payton A.C."/>
            <person name="Mcbreen J.C."/>
            <person name="Conrad R.E."/>
            <person name="Kollar L.M."/>
            <person name="Olsson S."/>
            <person name="Huttunen S."/>
            <person name="Landis J.B."/>
            <person name="Wickett N.J."/>
            <person name="Johnson M.G."/>
            <person name="Rensing S.A."/>
            <person name="Grimwood J."/>
            <person name="Schmutz J."/>
            <person name="Mcdaniel S.F."/>
        </authorList>
    </citation>
    <scope>NUCLEOTIDE SEQUENCE</scope>
    <source>
        <strain evidence="2">R40</strain>
    </source>
</reference>
<evidence type="ECO:0000256" key="1">
    <source>
        <dbReference type="SAM" id="MobiDB-lite"/>
    </source>
</evidence>
<protein>
    <submittedName>
        <fullName evidence="2">Uncharacterized protein</fullName>
    </submittedName>
</protein>
<organism evidence="2 3">
    <name type="scientific">Ceratodon purpureus</name>
    <name type="common">Fire moss</name>
    <name type="synonym">Dicranum purpureum</name>
    <dbReference type="NCBI Taxonomy" id="3225"/>
    <lineage>
        <taxon>Eukaryota</taxon>
        <taxon>Viridiplantae</taxon>
        <taxon>Streptophyta</taxon>
        <taxon>Embryophyta</taxon>
        <taxon>Bryophyta</taxon>
        <taxon>Bryophytina</taxon>
        <taxon>Bryopsida</taxon>
        <taxon>Dicranidae</taxon>
        <taxon>Pseudoditrichales</taxon>
        <taxon>Ditrichaceae</taxon>
        <taxon>Ceratodon</taxon>
    </lineage>
</organism>
<dbReference type="Proteomes" id="UP000822688">
    <property type="component" value="Chromosome 10"/>
</dbReference>
<evidence type="ECO:0000313" key="2">
    <source>
        <dbReference type="EMBL" id="KAG0560193.1"/>
    </source>
</evidence>
<name>A0A8T0GMK5_CERPU</name>
<keyword evidence="3" id="KW-1185">Reference proteome</keyword>
<evidence type="ECO:0000313" key="3">
    <source>
        <dbReference type="Proteomes" id="UP000822688"/>
    </source>
</evidence>
<feature type="compositionally biased region" description="Acidic residues" evidence="1">
    <location>
        <begin position="19"/>
        <end position="30"/>
    </location>
</feature>
<sequence length="310" mass="35226">MGTRCELGATSRALSPELSSDDDSDDEIPEPSDPCRSIRDTTSPNLPLTQKKRRVSYYGVHSDKESLLEELLALKEAFEDQKFHFKAHKEHHNAMEVENSKLEKRIEYLETSGLEAALTGTQTKLKSKLKACKARVVDLETTCATNAAEMRNLCSSTQFLKTQEVTVERELFALEVRRLQRCVYHLENLHKKVCDENKEAIRLKVAISTLTAKIPELETSLSLQRKSLQDMTTKSSEWTTKGAAAKKACVRDYERFKSLQEESKSIMDVLLKEKLAKAELTTDVNTKSYHARMAERDNREKERNAALGIK</sequence>
<proteinExistence type="predicted"/>
<accession>A0A8T0GMK5</accession>